<name>A0A5A8F6S3_9BACT</name>
<protein>
    <recommendedName>
        <fullName evidence="1">MnmC-like methyltransferase domain-containing protein</fullName>
    </recommendedName>
</protein>
<feature type="domain" description="MnmC-like methyltransferase" evidence="1">
    <location>
        <begin position="132"/>
        <end position="210"/>
    </location>
</feature>
<dbReference type="SUPFAM" id="SSF53335">
    <property type="entry name" value="S-adenosyl-L-methionine-dependent methyltransferases"/>
    <property type="match status" value="1"/>
</dbReference>
<organism evidence="2 3">
    <name type="scientific">Deferribacter autotrophicus</name>
    <dbReference type="NCBI Taxonomy" id="500465"/>
    <lineage>
        <taxon>Bacteria</taxon>
        <taxon>Pseudomonadati</taxon>
        <taxon>Deferribacterota</taxon>
        <taxon>Deferribacteres</taxon>
        <taxon>Deferribacterales</taxon>
        <taxon>Deferribacteraceae</taxon>
        <taxon>Deferribacter</taxon>
    </lineage>
</organism>
<dbReference type="InterPro" id="IPR008471">
    <property type="entry name" value="MnmC-like_methylTransf"/>
</dbReference>
<gene>
    <name evidence="2" type="ORF">FHQ18_05165</name>
</gene>
<evidence type="ECO:0000259" key="1">
    <source>
        <dbReference type="Pfam" id="PF05430"/>
    </source>
</evidence>
<dbReference type="PANTHER" id="PTHR39963:SF1">
    <property type="entry name" value="MNMC-LIKE METHYLTRANSFERASE DOMAIN-CONTAINING PROTEIN"/>
    <property type="match status" value="1"/>
</dbReference>
<dbReference type="Pfam" id="PF05430">
    <property type="entry name" value="Methyltransf_30"/>
    <property type="match status" value="1"/>
</dbReference>
<keyword evidence="3" id="KW-1185">Reference proteome</keyword>
<dbReference type="Proteomes" id="UP000322876">
    <property type="component" value="Unassembled WGS sequence"/>
</dbReference>
<dbReference type="OrthoDB" id="9786494at2"/>
<dbReference type="AlphaFoldDB" id="A0A5A8F6S3"/>
<reference evidence="2 3" key="1">
    <citation type="submission" date="2019-06" db="EMBL/GenBank/DDBJ databases">
        <title>Genomic insights into carbon and energy metabolism of Deferribacter autotrophicus revealed new metabolic traits in the phylum Deferribacteres.</title>
        <authorList>
            <person name="Slobodkin A.I."/>
            <person name="Slobodkina G.B."/>
            <person name="Allioux M."/>
            <person name="Alain K."/>
            <person name="Jebbar M."/>
            <person name="Shadrin V."/>
            <person name="Kublanov I.V."/>
            <person name="Toshchakov S.V."/>
            <person name="Bonch-Osmolovskaya E.A."/>
        </authorList>
    </citation>
    <scope>NUCLEOTIDE SEQUENCE [LARGE SCALE GENOMIC DNA]</scope>
    <source>
        <strain evidence="2 3">SL50</strain>
    </source>
</reference>
<accession>A0A5A8F6S3</accession>
<dbReference type="GO" id="GO:0016645">
    <property type="term" value="F:oxidoreductase activity, acting on the CH-NH group of donors"/>
    <property type="evidence" value="ECO:0007669"/>
    <property type="project" value="InterPro"/>
</dbReference>
<comment type="caution">
    <text evidence="2">The sequence shown here is derived from an EMBL/GenBank/DDBJ whole genome shotgun (WGS) entry which is preliminary data.</text>
</comment>
<evidence type="ECO:0000313" key="3">
    <source>
        <dbReference type="Proteomes" id="UP000322876"/>
    </source>
</evidence>
<dbReference type="InterPro" id="IPR029063">
    <property type="entry name" value="SAM-dependent_MTases_sf"/>
</dbReference>
<dbReference type="PANTHER" id="PTHR39963">
    <property type="entry name" value="SLL0983 PROTEIN"/>
    <property type="match status" value="1"/>
</dbReference>
<dbReference type="EMBL" id="VFJB01000004">
    <property type="protein sequence ID" value="KAA0258549.1"/>
    <property type="molecule type" value="Genomic_DNA"/>
</dbReference>
<dbReference type="Gene3D" id="3.40.50.150">
    <property type="entry name" value="Vaccinia Virus protein VP39"/>
    <property type="match status" value="1"/>
</dbReference>
<sequence>MKMPNLIPLSGNKKPFATADGSISFYNISYKEGYHAKSIGAYTESLHKFVIPSGIIEKLCKNEEVWLLDIFFGLGYNIVATIEELEKNKIKNKLNIVSIEKDPTLIELVKGYPLFWPKRGYDYLRKLLDDVTYKNYQLYIILDDFFRAVQYINIQFDVIYFDPFSKSKNPEMWQLNVYKILYNLLKEDGCVVTYSCRNSVRKEFYRAGFIPYQTKKLPDGFQPGTVFYKKLIL</sequence>
<evidence type="ECO:0000313" key="2">
    <source>
        <dbReference type="EMBL" id="KAA0258549.1"/>
    </source>
</evidence>
<proteinExistence type="predicted"/>